<feature type="transmembrane region" description="Helical" evidence="1">
    <location>
        <begin position="231"/>
        <end position="254"/>
    </location>
</feature>
<dbReference type="GO" id="GO:0016020">
    <property type="term" value="C:membrane"/>
    <property type="evidence" value="ECO:0007669"/>
    <property type="project" value="TreeGrafter"/>
</dbReference>
<gene>
    <name evidence="2" type="ORF">HS088_TW17G00638</name>
</gene>
<dbReference type="AlphaFoldDB" id="A0A7J7CGC6"/>
<keyword evidence="1" id="KW-0472">Membrane</keyword>
<comment type="caution">
    <text evidence="2">The sequence shown here is derived from an EMBL/GenBank/DDBJ whole genome shotgun (WGS) entry which is preliminary data.</text>
</comment>
<proteinExistence type="predicted"/>
<organism evidence="2 3">
    <name type="scientific">Tripterygium wilfordii</name>
    <name type="common">Thunder God vine</name>
    <dbReference type="NCBI Taxonomy" id="458696"/>
    <lineage>
        <taxon>Eukaryota</taxon>
        <taxon>Viridiplantae</taxon>
        <taxon>Streptophyta</taxon>
        <taxon>Embryophyta</taxon>
        <taxon>Tracheophyta</taxon>
        <taxon>Spermatophyta</taxon>
        <taxon>Magnoliopsida</taxon>
        <taxon>eudicotyledons</taxon>
        <taxon>Gunneridae</taxon>
        <taxon>Pentapetalae</taxon>
        <taxon>rosids</taxon>
        <taxon>fabids</taxon>
        <taxon>Celastrales</taxon>
        <taxon>Celastraceae</taxon>
        <taxon>Tripterygium</taxon>
    </lineage>
</organism>
<feature type="transmembrane region" description="Helical" evidence="1">
    <location>
        <begin position="12"/>
        <end position="33"/>
    </location>
</feature>
<accession>A0A7J7CGC6</accession>
<name>A0A7J7CGC6_TRIWF</name>
<dbReference type="InParanoid" id="A0A7J7CGC6"/>
<dbReference type="PANTHER" id="PTHR33512">
    <property type="entry name" value="PROTEIN, PUTATIVE (DUF1191)-RELATED"/>
    <property type="match status" value="1"/>
</dbReference>
<dbReference type="Proteomes" id="UP000593562">
    <property type="component" value="Unassembled WGS sequence"/>
</dbReference>
<evidence type="ECO:0000313" key="3">
    <source>
        <dbReference type="Proteomes" id="UP000593562"/>
    </source>
</evidence>
<evidence type="ECO:0000313" key="2">
    <source>
        <dbReference type="EMBL" id="KAF5733102.1"/>
    </source>
</evidence>
<dbReference type="InterPro" id="IPR010605">
    <property type="entry name" value="DUF1191"/>
</dbReference>
<keyword evidence="1" id="KW-0812">Transmembrane</keyword>
<dbReference type="EMBL" id="JAAARO010000017">
    <property type="protein sequence ID" value="KAF5733102.1"/>
    <property type="molecule type" value="Genomic_DNA"/>
</dbReference>
<protein>
    <submittedName>
        <fullName evidence="2">Uncharacterized protein</fullName>
    </submittedName>
</protein>
<dbReference type="PANTHER" id="PTHR33512:SF7">
    <property type="entry name" value="LEGUME LECTIN DOMAIN-CONTAINING PROTEIN"/>
    <property type="match status" value="1"/>
</dbReference>
<reference evidence="2 3" key="1">
    <citation type="journal article" date="2020" name="Nat. Commun.">
        <title>Genome of Tripterygium wilfordii and identification of cytochrome P450 involved in triptolide biosynthesis.</title>
        <authorList>
            <person name="Tu L."/>
            <person name="Su P."/>
            <person name="Zhang Z."/>
            <person name="Gao L."/>
            <person name="Wang J."/>
            <person name="Hu T."/>
            <person name="Zhou J."/>
            <person name="Zhang Y."/>
            <person name="Zhao Y."/>
            <person name="Liu Y."/>
            <person name="Song Y."/>
            <person name="Tong Y."/>
            <person name="Lu Y."/>
            <person name="Yang J."/>
            <person name="Xu C."/>
            <person name="Jia M."/>
            <person name="Peters R.J."/>
            <person name="Huang L."/>
            <person name="Gao W."/>
        </authorList>
    </citation>
    <scope>NUCLEOTIDE SEQUENCE [LARGE SCALE GENOMIC DNA]</scope>
    <source>
        <strain evidence="3">cv. XIE 37</strain>
        <tissue evidence="2">Leaf</tissue>
    </source>
</reference>
<evidence type="ECO:0000256" key="1">
    <source>
        <dbReference type="SAM" id="Phobius"/>
    </source>
</evidence>
<sequence>MNLGHTLMGSKRNWLVIYLIIPFMFSSIVNGTYNNNYYDPEALDDLIHSHANEALRKQRTGTLHNISLPSNFSGIEASVVRLRSSSFWSRGATFTTFYIPPRVIPLPYVKRLAIVYQNLGNWSSYYHKVPNHTLVAPVIGFAAYDSSESRGLGSEKLNLSFMGDPVLIYFPGIVQQNENVTLKCVMFGTGGFVEFSNVTSHNTCMTQNQGHFSIVARSLPLQKKEERLRKWWAIVFVAGFIGLILLGLVGLFIYKLVRRKQITEMENESDKGVTIDTIWVGRSKMPSASMVRTQPELENEYAP</sequence>
<dbReference type="Pfam" id="PF06697">
    <property type="entry name" value="DUF1191"/>
    <property type="match status" value="1"/>
</dbReference>
<keyword evidence="3" id="KW-1185">Reference proteome</keyword>
<keyword evidence="1" id="KW-1133">Transmembrane helix</keyword>